<dbReference type="Proteomes" id="UP001597508">
    <property type="component" value="Unassembled WGS sequence"/>
</dbReference>
<dbReference type="RefSeq" id="WP_379667284.1">
    <property type="nucleotide sequence ID" value="NZ_JBHULH010000012.1"/>
</dbReference>
<gene>
    <name evidence="1" type="ORF">ACFSRZ_14455</name>
</gene>
<protein>
    <submittedName>
        <fullName evidence="1">HNH endonuclease</fullName>
    </submittedName>
</protein>
<comment type="caution">
    <text evidence="1">The sequence shown here is derived from an EMBL/GenBank/DDBJ whole genome shotgun (WGS) entry which is preliminary data.</text>
</comment>
<evidence type="ECO:0000313" key="1">
    <source>
        <dbReference type="EMBL" id="MFD2568575.1"/>
    </source>
</evidence>
<organism evidence="1 2">
    <name type="scientific">Pseudotenacibaculum haliotis</name>
    <dbReference type="NCBI Taxonomy" id="1862138"/>
    <lineage>
        <taxon>Bacteria</taxon>
        <taxon>Pseudomonadati</taxon>
        <taxon>Bacteroidota</taxon>
        <taxon>Flavobacteriia</taxon>
        <taxon>Flavobacteriales</taxon>
        <taxon>Flavobacteriaceae</taxon>
        <taxon>Pseudotenacibaculum</taxon>
    </lineage>
</organism>
<keyword evidence="1" id="KW-0540">Nuclease</keyword>
<proteinExistence type="predicted"/>
<dbReference type="EMBL" id="JBHULH010000012">
    <property type="protein sequence ID" value="MFD2568575.1"/>
    <property type="molecule type" value="Genomic_DNA"/>
</dbReference>
<keyword evidence="2" id="KW-1185">Reference proteome</keyword>
<keyword evidence="1" id="KW-0378">Hydrolase</keyword>
<reference evidence="2" key="1">
    <citation type="journal article" date="2019" name="Int. J. Syst. Evol. Microbiol.">
        <title>The Global Catalogue of Microorganisms (GCM) 10K type strain sequencing project: providing services to taxonomists for standard genome sequencing and annotation.</title>
        <authorList>
            <consortium name="The Broad Institute Genomics Platform"/>
            <consortium name="The Broad Institute Genome Sequencing Center for Infectious Disease"/>
            <person name="Wu L."/>
            <person name="Ma J."/>
        </authorList>
    </citation>
    <scope>NUCLEOTIDE SEQUENCE [LARGE SCALE GENOMIC DNA]</scope>
    <source>
        <strain evidence="2">KCTC 52127</strain>
    </source>
</reference>
<accession>A0ABW5LUZ2</accession>
<name>A0ABW5LUZ2_9FLAO</name>
<sequence>MNTEKKESMRFVGQHGSYGALLFDQRWKDFRKKILERDQHKCRCCGAEGKLEMHHRQYHYSKTLRKYRKPWEYPENLLISLCKTCHQKGHQLYKVPTKYV</sequence>
<evidence type="ECO:0000313" key="2">
    <source>
        <dbReference type="Proteomes" id="UP001597508"/>
    </source>
</evidence>
<keyword evidence="1" id="KW-0255">Endonuclease</keyword>
<dbReference type="GO" id="GO:0004519">
    <property type="term" value="F:endonuclease activity"/>
    <property type="evidence" value="ECO:0007669"/>
    <property type="project" value="UniProtKB-KW"/>
</dbReference>